<reference evidence="2 3" key="1">
    <citation type="submission" date="2024-09" db="EMBL/GenBank/DDBJ databases">
        <title>Chromosome-scale assembly of Riccia fluitans.</title>
        <authorList>
            <person name="Paukszto L."/>
            <person name="Sawicki J."/>
            <person name="Karawczyk K."/>
            <person name="Piernik-Szablinska J."/>
            <person name="Szczecinska M."/>
            <person name="Mazdziarz M."/>
        </authorList>
    </citation>
    <scope>NUCLEOTIDE SEQUENCE [LARGE SCALE GENOMIC DNA]</scope>
    <source>
        <strain evidence="2">Rf_01</strain>
        <tissue evidence="2">Aerial parts of the thallus</tissue>
    </source>
</reference>
<comment type="caution">
    <text evidence="2">The sequence shown here is derived from an EMBL/GenBank/DDBJ whole genome shotgun (WGS) entry which is preliminary data.</text>
</comment>
<sequence length="157" mass="18248">MAIVAQASFALEHVNYLVRIGTASTPTVVCLRSLSCVYNADWALSLAKWLSPEDERKLGFEQDEDEETTGQDLHPRRLTKIEQKPKRIRQQRLYKPRVRKMTKMTKKPYDMIDLSDDKPEEAKREEETILAEDSLQVPEVDVIEKFSLFRLSMVYGE</sequence>
<evidence type="ECO:0000256" key="1">
    <source>
        <dbReference type="SAM" id="MobiDB-lite"/>
    </source>
</evidence>
<evidence type="ECO:0000313" key="2">
    <source>
        <dbReference type="EMBL" id="KAL2624415.1"/>
    </source>
</evidence>
<protein>
    <submittedName>
        <fullName evidence="2">Uncharacterized protein</fullName>
    </submittedName>
</protein>
<dbReference type="AlphaFoldDB" id="A0ABD1YCJ6"/>
<gene>
    <name evidence="2" type="ORF">R1flu_008660</name>
</gene>
<proteinExistence type="predicted"/>
<organism evidence="2 3">
    <name type="scientific">Riccia fluitans</name>
    <dbReference type="NCBI Taxonomy" id="41844"/>
    <lineage>
        <taxon>Eukaryota</taxon>
        <taxon>Viridiplantae</taxon>
        <taxon>Streptophyta</taxon>
        <taxon>Embryophyta</taxon>
        <taxon>Marchantiophyta</taxon>
        <taxon>Marchantiopsida</taxon>
        <taxon>Marchantiidae</taxon>
        <taxon>Marchantiales</taxon>
        <taxon>Ricciaceae</taxon>
        <taxon>Riccia</taxon>
    </lineage>
</organism>
<evidence type="ECO:0000313" key="3">
    <source>
        <dbReference type="Proteomes" id="UP001605036"/>
    </source>
</evidence>
<dbReference type="EMBL" id="JBHFFA010000005">
    <property type="protein sequence ID" value="KAL2624415.1"/>
    <property type="molecule type" value="Genomic_DNA"/>
</dbReference>
<accession>A0ABD1YCJ6</accession>
<dbReference type="Proteomes" id="UP001605036">
    <property type="component" value="Unassembled WGS sequence"/>
</dbReference>
<keyword evidence="3" id="KW-1185">Reference proteome</keyword>
<name>A0ABD1YCJ6_9MARC</name>
<feature type="region of interest" description="Disordered" evidence="1">
    <location>
        <begin position="60"/>
        <end position="81"/>
    </location>
</feature>